<dbReference type="EMBL" id="CP018096">
    <property type="protein sequence ID" value="APF39607.1"/>
    <property type="molecule type" value="Genomic_DNA"/>
</dbReference>
<proteinExistence type="inferred from homology"/>
<dbReference type="CDD" id="cd01146">
    <property type="entry name" value="FhuD"/>
    <property type="match status" value="1"/>
</dbReference>
<protein>
    <recommendedName>
        <fullName evidence="6">Fe/B12 periplasmic-binding domain-containing protein</fullName>
    </recommendedName>
</protein>
<evidence type="ECO:0000256" key="5">
    <source>
        <dbReference type="ARBA" id="ARBA00022729"/>
    </source>
</evidence>
<feature type="domain" description="Fe/B12 periplasmic-binding" evidence="6">
    <location>
        <begin position="43"/>
        <end position="304"/>
    </location>
</feature>
<dbReference type="PANTHER" id="PTHR30532">
    <property type="entry name" value="IRON III DICITRATE-BINDING PERIPLASMIC PROTEIN"/>
    <property type="match status" value="1"/>
</dbReference>
<dbReference type="InterPro" id="IPR002491">
    <property type="entry name" value="ABC_transptr_periplasmic_BD"/>
</dbReference>
<keyword evidence="4" id="KW-0408">Iron</keyword>
<evidence type="ECO:0000256" key="3">
    <source>
        <dbReference type="ARBA" id="ARBA00022448"/>
    </source>
</evidence>
<keyword evidence="5" id="KW-0732">Signal</keyword>
<evidence type="ECO:0000256" key="1">
    <source>
        <dbReference type="ARBA" id="ARBA00004196"/>
    </source>
</evidence>
<dbReference type="Pfam" id="PF01497">
    <property type="entry name" value="Peripla_BP_2"/>
    <property type="match status" value="1"/>
</dbReference>
<dbReference type="Gene3D" id="3.40.50.1980">
    <property type="entry name" value="Nitrogenase molybdenum iron protein domain"/>
    <property type="match status" value="2"/>
</dbReference>
<evidence type="ECO:0000313" key="8">
    <source>
        <dbReference type="Proteomes" id="UP000182703"/>
    </source>
</evidence>
<dbReference type="InterPro" id="IPR051313">
    <property type="entry name" value="Bact_iron-sidero_bind"/>
</dbReference>
<dbReference type="AlphaFoldDB" id="A0AAC9P0J4"/>
<organism evidence="7 8">
    <name type="scientific">Chelatococcus daeguensis</name>
    <dbReference type="NCBI Taxonomy" id="444444"/>
    <lineage>
        <taxon>Bacteria</taxon>
        <taxon>Pseudomonadati</taxon>
        <taxon>Pseudomonadota</taxon>
        <taxon>Alphaproteobacteria</taxon>
        <taxon>Hyphomicrobiales</taxon>
        <taxon>Chelatococcaceae</taxon>
        <taxon>Chelatococcus</taxon>
    </lineage>
</organism>
<keyword evidence="3" id="KW-0813">Transport</keyword>
<comment type="similarity">
    <text evidence="2">Belongs to the bacterial solute-binding protein 8 family.</text>
</comment>
<dbReference type="KEGG" id="cdq:BOQ54_19225"/>
<dbReference type="PROSITE" id="PS50983">
    <property type="entry name" value="FE_B12_PBP"/>
    <property type="match status" value="1"/>
</dbReference>
<dbReference type="PANTHER" id="PTHR30532:SF1">
    <property type="entry name" value="IRON(3+)-HYDROXAMATE-BINDING PROTEIN FHUD"/>
    <property type="match status" value="1"/>
</dbReference>
<sequence>MRLRSGPQCRRLAALSLVRRRQVLAALAGLVLLPAAAPVPARRIVALDWGLAETLIAIGAPPVGVPETRTYADWVISPALPPGTADVGLRVEPNLEILQQLAPDLILAIAEHETIRPLLERIAPVLSLPIYGPQGTPYTVAQAATRRLGAVTGRTAEAEALIFRAEETMVSARARLAASGNARPVVIASFLDGRHVRIYARHGLFDAVLQRIGLANAWHGPTNAWGFATVGLEALAGMPEARLVLLEPLPRETARTFRDSPLWNNLPMVRDGRVLRLPPVLMFGTLPAAMRFCTLLTDALTGEGGHG</sequence>
<keyword evidence="4" id="KW-0410">Iron transport</keyword>
<name>A0AAC9P0J4_9HYPH</name>
<keyword evidence="7" id="KW-0614">Plasmid</keyword>
<dbReference type="SUPFAM" id="SSF53807">
    <property type="entry name" value="Helical backbone' metal receptor"/>
    <property type="match status" value="1"/>
</dbReference>
<dbReference type="GO" id="GO:1901678">
    <property type="term" value="P:iron coordination entity transport"/>
    <property type="evidence" value="ECO:0007669"/>
    <property type="project" value="UniProtKB-ARBA"/>
</dbReference>
<evidence type="ECO:0000313" key="7">
    <source>
        <dbReference type="EMBL" id="APF39607.1"/>
    </source>
</evidence>
<dbReference type="GO" id="GO:0030288">
    <property type="term" value="C:outer membrane-bounded periplasmic space"/>
    <property type="evidence" value="ECO:0007669"/>
    <property type="project" value="TreeGrafter"/>
</dbReference>
<geneLocation type="plasmid" evidence="8">
    <name>ptad1</name>
</geneLocation>
<reference evidence="7 8" key="1">
    <citation type="submission" date="2016-11" db="EMBL/GenBank/DDBJ databases">
        <title>Complete genome sequence of the aerobically denitrifying bacterium Chelatococcus daeguensis TAD1.</title>
        <authorList>
            <person name="Yang Y."/>
            <person name="Huang S."/>
            <person name="Lin E."/>
        </authorList>
    </citation>
    <scope>NUCLEOTIDE SEQUENCE [LARGE SCALE GENOMIC DNA]</scope>
    <source>
        <strain evidence="7 8">TAD1</strain>
        <plasmid evidence="8">ptad1</plasmid>
    </source>
</reference>
<gene>
    <name evidence="7" type="ORF">BOQ54_19225</name>
</gene>
<evidence type="ECO:0000256" key="2">
    <source>
        <dbReference type="ARBA" id="ARBA00008814"/>
    </source>
</evidence>
<dbReference type="PRINTS" id="PR01715">
    <property type="entry name" value="FERRIBNDNGPP"/>
</dbReference>
<dbReference type="Proteomes" id="UP000182703">
    <property type="component" value="Plasmid pTAD1"/>
</dbReference>
<evidence type="ECO:0000259" key="6">
    <source>
        <dbReference type="PROSITE" id="PS50983"/>
    </source>
</evidence>
<evidence type="ECO:0000256" key="4">
    <source>
        <dbReference type="ARBA" id="ARBA00022496"/>
    </source>
</evidence>
<comment type="subcellular location">
    <subcellularLocation>
        <location evidence="1">Cell envelope</location>
    </subcellularLocation>
</comment>
<keyword evidence="4" id="KW-0406">Ion transport</keyword>
<accession>A0AAC9P0J4</accession>
<keyword evidence="8" id="KW-1185">Reference proteome</keyword>